<name>A0A7I7XUZ9_9MYCO</name>
<gene>
    <name evidence="1" type="ORF">MCNF_16830</name>
</gene>
<proteinExistence type="predicted"/>
<dbReference type="AlphaFoldDB" id="A0A7I7XUZ9"/>
<protein>
    <submittedName>
        <fullName evidence="1">Uncharacterized protein</fullName>
    </submittedName>
</protein>
<reference evidence="1" key="2">
    <citation type="submission" date="2020-02" db="EMBL/GenBank/DDBJ databases">
        <authorList>
            <person name="Matsumoto Y."/>
            <person name="Motooka D."/>
            <person name="Nakamura S."/>
        </authorList>
    </citation>
    <scope>NUCLEOTIDE SEQUENCE</scope>
    <source>
        <strain evidence="1">JCM 13671</strain>
    </source>
</reference>
<dbReference type="Proteomes" id="UP000466931">
    <property type="component" value="Chromosome"/>
</dbReference>
<dbReference type="EMBL" id="AP022612">
    <property type="protein sequence ID" value="BBZ33078.1"/>
    <property type="molecule type" value="Genomic_DNA"/>
</dbReference>
<keyword evidence="2" id="KW-1185">Reference proteome</keyword>
<evidence type="ECO:0000313" key="1">
    <source>
        <dbReference type="EMBL" id="BBZ33078.1"/>
    </source>
</evidence>
<sequence>MCGMCDHPDASNEDVLDEVRMRISVHGWAIQYIESDRAPYAYTVGLDAFGLPELLVSGLDPQRAGWLLNRLARQARMQGIPEAGVQLRLPSGTKVEFVDIPHPDAHLNFAVAIEGPMIRARQVVWADDRGRWPWGPGFDGGGVAQPVLGPRELKAG</sequence>
<evidence type="ECO:0000313" key="2">
    <source>
        <dbReference type="Proteomes" id="UP000466931"/>
    </source>
</evidence>
<dbReference type="InterPro" id="IPR025358">
    <property type="entry name" value="DUF4262"/>
</dbReference>
<dbReference type="Pfam" id="PF14081">
    <property type="entry name" value="DUF4262"/>
    <property type="match status" value="1"/>
</dbReference>
<organism evidence="1 2">
    <name type="scientific">Mycolicibacterium confluentis</name>
    <dbReference type="NCBI Taxonomy" id="28047"/>
    <lineage>
        <taxon>Bacteria</taxon>
        <taxon>Bacillati</taxon>
        <taxon>Actinomycetota</taxon>
        <taxon>Actinomycetes</taxon>
        <taxon>Mycobacteriales</taxon>
        <taxon>Mycobacteriaceae</taxon>
        <taxon>Mycolicibacterium</taxon>
    </lineage>
</organism>
<accession>A0A7I7XUZ9</accession>
<reference evidence="1" key="1">
    <citation type="journal article" date="2019" name="Emerg. Microbes Infect.">
        <title>Comprehensive subspecies identification of 175 nontuberculous mycobacteria species based on 7547 genomic profiles.</title>
        <authorList>
            <person name="Matsumoto Y."/>
            <person name="Kinjo T."/>
            <person name="Motooka D."/>
            <person name="Nabeya D."/>
            <person name="Jung N."/>
            <person name="Uechi K."/>
            <person name="Horii T."/>
            <person name="Iida T."/>
            <person name="Fujita J."/>
            <person name="Nakamura S."/>
        </authorList>
    </citation>
    <scope>NUCLEOTIDE SEQUENCE [LARGE SCALE GENOMIC DNA]</scope>
    <source>
        <strain evidence="1">JCM 13671</strain>
    </source>
</reference>